<dbReference type="Proteomes" id="UP001199816">
    <property type="component" value="Unassembled WGS sequence"/>
</dbReference>
<proteinExistence type="predicted"/>
<dbReference type="Gene3D" id="2.120.10.30">
    <property type="entry name" value="TolB, C-terminal domain"/>
    <property type="match status" value="1"/>
</dbReference>
<evidence type="ECO:0000313" key="3">
    <source>
        <dbReference type="EMBL" id="MCD2424304.1"/>
    </source>
</evidence>
<evidence type="ECO:0000256" key="1">
    <source>
        <dbReference type="SAM" id="SignalP"/>
    </source>
</evidence>
<keyword evidence="4" id="KW-1185">Reference proteome</keyword>
<dbReference type="PANTHER" id="PTHR19328:SF53">
    <property type="entry name" value="MEMBRANE PROTEIN"/>
    <property type="match status" value="1"/>
</dbReference>
<sequence length="396" mass="45286">MIKRLNFLLAFLALQPVVLFSQQPMLRTTQTIELKKGRPFPLKIPVGYQIYVAAQGLERPRFFSRSPEGRLFVTDMHDRSDNKKGRVLILEQWDEKKKSFGKITTFLNGLHNPNQVAFYTSGGQTYIYIAETGKLSYYKYTPGDSVASGKPVVIATFPDYGLSYKYGGWHLTRSIAFYRNKIYVSVGSSCDACVETEDVRATVLEMDPDGSHQRIFARGIRNAVGIKWVKDALWVTHMGRDNRGPDKPEELFHTVVDNGFYGWPYYYQYRKTIIADTQFLKSKRPSFVRKPAIAPYAFKAHSAPLGFEYVTDFDDPLLSNTFLVALHGSTSVWRQRGNAIVQLTADGGYREVISGFLQGKTENTRYGRPCDIIQWSRRAFFISDDKNGVIYFLEKR</sequence>
<gene>
    <name evidence="3" type="ORF">LQ567_16105</name>
</gene>
<reference evidence="3 4" key="1">
    <citation type="submission" date="2021-11" db="EMBL/GenBank/DDBJ databases">
        <title>Genomic of Niabella pedocola.</title>
        <authorList>
            <person name="Wu T."/>
        </authorList>
    </citation>
    <scope>NUCLEOTIDE SEQUENCE [LARGE SCALE GENOMIC DNA]</scope>
    <source>
        <strain evidence="3 4">JCM 31011</strain>
    </source>
</reference>
<keyword evidence="1" id="KW-0732">Signal</keyword>
<dbReference type="RefSeq" id="WP_231005896.1">
    <property type="nucleotide sequence ID" value="NZ_JAJNEC010000005.1"/>
</dbReference>
<dbReference type="Pfam" id="PF23500">
    <property type="entry name" value="DUF7133"/>
    <property type="match status" value="1"/>
</dbReference>
<comment type="caution">
    <text evidence="3">The sequence shown here is derived from an EMBL/GenBank/DDBJ whole genome shotgun (WGS) entry which is preliminary data.</text>
</comment>
<feature type="chain" id="PRO_5046938585" evidence="1">
    <location>
        <begin position="22"/>
        <end position="396"/>
    </location>
</feature>
<feature type="signal peptide" evidence="1">
    <location>
        <begin position="1"/>
        <end position="21"/>
    </location>
</feature>
<evidence type="ECO:0000313" key="4">
    <source>
        <dbReference type="Proteomes" id="UP001199816"/>
    </source>
</evidence>
<dbReference type="SUPFAM" id="SSF50952">
    <property type="entry name" value="Soluble quinoprotein glucose dehydrogenase"/>
    <property type="match status" value="1"/>
</dbReference>
<dbReference type="InterPro" id="IPR055557">
    <property type="entry name" value="DUF7133"/>
</dbReference>
<organism evidence="3 4">
    <name type="scientific">Niabella pedocola</name>
    <dbReference type="NCBI Taxonomy" id="1752077"/>
    <lineage>
        <taxon>Bacteria</taxon>
        <taxon>Pseudomonadati</taxon>
        <taxon>Bacteroidota</taxon>
        <taxon>Chitinophagia</taxon>
        <taxon>Chitinophagales</taxon>
        <taxon>Chitinophagaceae</taxon>
        <taxon>Niabella</taxon>
    </lineage>
</organism>
<feature type="domain" description="DUF7133" evidence="2">
    <location>
        <begin position="44"/>
        <end position="235"/>
    </location>
</feature>
<dbReference type="InterPro" id="IPR011041">
    <property type="entry name" value="Quinoprot_gluc/sorb_DH_b-prop"/>
</dbReference>
<dbReference type="InterPro" id="IPR011042">
    <property type="entry name" value="6-blade_b-propeller_TolB-like"/>
</dbReference>
<dbReference type="PANTHER" id="PTHR19328">
    <property type="entry name" value="HEDGEHOG-INTERACTING PROTEIN"/>
    <property type="match status" value="1"/>
</dbReference>
<evidence type="ECO:0000259" key="2">
    <source>
        <dbReference type="Pfam" id="PF23500"/>
    </source>
</evidence>
<name>A0ABS8PTB1_9BACT</name>
<accession>A0ABS8PTB1</accession>
<protein>
    <submittedName>
        <fullName evidence="3">PQQ-dependent sugar dehydrogenase</fullName>
    </submittedName>
</protein>
<dbReference type="EMBL" id="JAJNEC010000005">
    <property type="protein sequence ID" value="MCD2424304.1"/>
    <property type="molecule type" value="Genomic_DNA"/>
</dbReference>